<dbReference type="VEuPathDB" id="TrichDB:TVAGG3_0910160"/>
<dbReference type="SMR" id="A2DPA9"/>
<dbReference type="GO" id="GO:0030134">
    <property type="term" value="C:COPII-coated ER to Golgi transport vesicle"/>
    <property type="evidence" value="ECO:0000318"/>
    <property type="project" value="GO_Central"/>
</dbReference>
<sequence>MFLYSLFLAATDSEYQLSVPFLRTLPGEIGNWTLRGQAVAQKRVIHLTTAIPSVFGGICSRTPTNAKDWSTNLDFSLDQDEFYITLSRNVCPDPQSWFSGMNITFVPLENGSVSFSVKGNEVIPPRTNIIDNFNFSKQHTVQIVKKGRNIEISYENELQFNVSTFGAYDQTYFSFFAQSPVKCNRCITNIHGFTYIPTSERRKIDESLDQRNRKALRTTANKRETMKMMRRAVMQVVSQYIEEALGNDDNFTGQSVQLKDSLAEIKETILRANHTVSSKQLKQLIDEKISPVLEKSYHRFENVANAMFSTKMDMVNIWRDTGNQLRQIRSDLSLNCVQIENEARKYIFQVFKLAPEEFHEDNHENEKENLSFYLGIICLIEFIAYCIFFLRYHFVVLSKKRE</sequence>
<dbReference type="InterPro" id="IPR013320">
    <property type="entry name" value="ConA-like_dom_sf"/>
</dbReference>
<dbReference type="Gene3D" id="2.60.120.200">
    <property type="match status" value="1"/>
</dbReference>
<keyword evidence="3" id="KW-1185">Reference proteome</keyword>
<dbReference type="PANTHER" id="PTHR12223:SF28">
    <property type="entry name" value="LECTIN, MANNOSE BINDING 1 LIKE"/>
    <property type="match status" value="1"/>
</dbReference>
<dbReference type="GO" id="GO:0005793">
    <property type="term" value="C:endoplasmic reticulum-Golgi intermediate compartment"/>
    <property type="evidence" value="ECO:0000318"/>
    <property type="project" value="GO_Central"/>
</dbReference>
<dbReference type="GO" id="GO:0005789">
    <property type="term" value="C:endoplasmic reticulum membrane"/>
    <property type="evidence" value="ECO:0000318"/>
    <property type="project" value="GO_Central"/>
</dbReference>
<dbReference type="EMBL" id="DS113226">
    <property type="protein sequence ID" value="EAY17809.1"/>
    <property type="molecule type" value="Genomic_DNA"/>
</dbReference>
<dbReference type="CDD" id="cd07308">
    <property type="entry name" value="lectin_leg-like"/>
    <property type="match status" value="1"/>
</dbReference>
<organism evidence="2 3">
    <name type="scientific">Trichomonas vaginalis (strain ATCC PRA-98 / G3)</name>
    <dbReference type="NCBI Taxonomy" id="412133"/>
    <lineage>
        <taxon>Eukaryota</taxon>
        <taxon>Metamonada</taxon>
        <taxon>Parabasalia</taxon>
        <taxon>Trichomonadida</taxon>
        <taxon>Trichomonadidae</taxon>
        <taxon>Trichomonas</taxon>
    </lineage>
</organism>
<dbReference type="SUPFAM" id="SSF49899">
    <property type="entry name" value="Concanavalin A-like lectins/glucanases"/>
    <property type="match status" value="1"/>
</dbReference>
<dbReference type="InParanoid" id="A2DPA9"/>
<dbReference type="PANTHER" id="PTHR12223">
    <property type="entry name" value="VESICULAR MANNOSE-BINDING LECTIN"/>
    <property type="match status" value="1"/>
</dbReference>
<dbReference type="GO" id="GO:0006888">
    <property type="term" value="P:endoplasmic reticulum to Golgi vesicle-mediated transport"/>
    <property type="evidence" value="ECO:0000318"/>
    <property type="project" value="GO_Central"/>
</dbReference>
<proteinExistence type="predicted"/>
<dbReference type="AlphaFoldDB" id="A2DPA9"/>
<dbReference type="OrthoDB" id="10582244at2759"/>
<dbReference type="KEGG" id="tva:4775829"/>
<dbReference type="Proteomes" id="UP000001542">
    <property type="component" value="Unassembled WGS sequence"/>
</dbReference>
<dbReference type="VEuPathDB" id="TrichDB:TVAG_016390"/>
<evidence type="ECO:0000313" key="2">
    <source>
        <dbReference type="EMBL" id="EAY17809.1"/>
    </source>
</evidence>
<keyword evidence="1" id="KW-0812">Transmembrane</keyword>
<evidence type="ECO:0000256" key="1">
    <source>
        <dbReference type="SAM" id="Phobius"/>
    </source>
</evidence>
<dbReference type="RefSeq" id="XP_001329944.1">
    <property type="nucleotide sequence ID" value="XM_001329909.1"/>
</dbReference>
<feature type="transmembrane region" description="Helical" evidence="1">
    <location>
        <begin position="370"/>
        <end position="392"/>
    </location>
</feature>
<reference evidence="2" key="2">
    <citation type="journal article" date="2007" name="Science">
        <title>Draft genome sequence of the sexually transmitted pathogen Trichomonas vaginalis.</title>
        <authorList>
            <person name="Carlton J.M."/>
            <person name="Hirt R.P."/>
            <person name="Silva J.C."/>
            <person name="Delcher A.L."/>
            <person name="Schatz M."/>
            <person name="Zhao Q."/>
            <person name="Wortman J.R."/>
            <person name="Bidwell S.L."/>
            <person name="Alsmark U.C.M."/>
            <person name="Besteiro S."/>
            <person name="Sicheritz-Ponten T."/>
            <person name="Noel C.J."/>
            <person name="Dacks J.B."/>
            <person name="Foster P.G."/>
            <person name="Simillion C."/>
            <person name="Van de Peer Y."/>
            <person name="Miranda-Saavedra D."/>
            <person name="Barton G.J."/>
            <person name="Westrop G.D."/>
            <person name="Mueller S."/>
            <person name="Dessi D."/>
            <person name="Fiori P.L."/>
            <person name="Ren Q."/>
            <person name="Paulsen I."/>
            <person name="Zhang H."/>
            <person name="Bastida-Corcuera F.D."/>
            <person name="Simoes-Barbosa A."/>
            <person name="Brown M.T."/>
            <person name="Hayes R.D."/>
            <person name="Mukherjee M."/>
            <person name="Okumura C.Y."/>
            <person name="Schneider R."/>
            <person name="Smith A.J."/>
            <person name="Vanacova S."/>
            <person name="Villalvazo M."/>
            <person name="Haas B.J."/>
            <person name="Pertea M."/>
            <person name="Feldblyum T.V."/>
            <person name="Utterback T.R."/>
            <person name="Shu C.L."/>
            <person name="Osoegawa K."/>
            <person name="de Jong P.J."/>
            <person name="Hrdy I."/>
            <person name="Horvathova L."/>
            <person name="Zubacova Z."/>
            <person name="Dolezal P."/>
            <person name="Malik S.B."/>
            <person name="Logsdon J.M. Jr."/>
            <person name="Henze K."/>
            <person name="Gupta A."/>
            <person name="Wang C.C."/>
            <person name="Dunne R.L."/>
            <person name="Upcroft J.A."/>
            <person name="Upcroft P."/>
            <person name="White O."/>
            <person name="Salzberg S.L."/>
            <person name="Tang P."/>
            <person name="Chiu C.-H."/>
            <person name="Lee Y.-S."/>
            <person name="Embley T.M."/>
            <person name="Coombs G.H."/>
            <person name="Mottram J.C."/>
            <person name="Tachezy J."/>
            <person name="Fraser-Liggett C.M."/>
            <person name="Johnson P.J."/>
        </authorList>
    </citation>
    <scope>NUCLEOTIDE SEQUENCE [LARGE SCALE GENOMIC DNA]</scope>
    <source>
        <strain evidence="2">G3</strain>
    </source>
</reference>
<keyword evidence="1" id="KW-0472">Membrane</keyword>
<evidence type="ECO:0000313" key="3">
    <source>
        <dbReference type="Proteomes" id="UP000001542"/>
    </source>
</evidence>
<dbReference type="GO" id="GO:0005537">
    <property type="term" value="F:D-mannose binding"/>
    <property type="evidence" value="ECO:0000318"/>
    <property type="project" value="GO_Central"/>
</dbReference>
<reference evidence="2" key="1">
    <citation type="submission" date="2006-10" db="EMBL/GenBank/DDBJ databases">
        <authorList>
            <person name="Amadeo P."/>
            <person name="Zhao Q."/>
            <person name="Wortman J."/>
            <person name="Fraser-Liggett C."/>
            <person name="Carlton J."/>
        </authorList>
    </citation>
    <scope>NUCLEOTIDE SEQUENCE</scope>
    <source>
        <strain evidence="2">G3</strain>
    </source>
</reference>
<dbReference type="GO" id="GO:0000139">
    <property type="term" value="C:Golgi membrane"/>
    <property type="evidence" value="ECO:0000318"/>
    <property type="project" value="GO_Central"/>
</dbReference>
<keyword evidence="1" id="KW-1133">Transmembrane helix</keyword>
<gene>
    <name evidence="2" type="ORF">TVAG_016390</name>
</gene>
<name>A2DPA9_TRIV3</name>
<protein>
    <submittedName>
        <fullName evidence="2">Uncharacterized protein</fullName>
    </submittedName>
</protein>
<accession>A2DPA9</accession>
<dbReference type="InterPro" id="IPR051136">
    <property type="entry name" value="Intracellular_Lectin-GPT"/>
</dbReference>